<reference evidence="1" key="1">
    <citation type="journal article" date="2019" name="bioRxiv">
        <title>The Genome of the Zebra Mussel, Dreissena polymorpha: A Resource for Invasive Species Research.</title>
        <authorList>
            <person name="McCartney M.A."/>
            <person name="Auch B."/>
            <person name="Kono T."/>
            <person name="Mallez S."/>
            <person name="Zhang Y."/>
            <person name="Obille A."/>
            <person name="Becker A."/>
            <person name="Abrahante J.E."/>
            <person name="Garbe J."/>
            <person name="Badalamenti J.P."/>
            <person name="Herman A."/>
            <person name="Mangelson H."/>
            <person name="Liachko I."/>
            <person name="Sullivan S."/>
            <person name="Sone E.D."/>
            <person name="Koren S."/>
            <person name="Silverstein K.A.T."/>
            <person name="Beckman K.B."/>
            <person name="Gohl D.M."/>
        </authorList>
    </citation>
    <scope>NUCLEOTIDE SEQUENCE</scope>
    <source>
        <strain evidence="1">Duluth1</strain>
        <tissue evidence="1">Whole animal</tissue>
    </source>
</reference>
<reference evidence="1" key="2">
    <citation type="submission" date="2020-11" db="EMBL/GenBank/DDBJ databases">
        <authorList>
            <person name="McCartney M.A."/>
            <person name="Auch B."/>
            <person name="Kono T."/>
            <person name="Mallez S."/>
            <person name="Becker A."/>
            <person name="Gohl D.M."/>
            <person name="Silverstein K.A.T."/>
            <person name="Koren S."/>
            <person name="Bechman K.B."/>
            <person name="Herman A."/>
            <person name="Abrahante J.E."/>
            <person name="Garbe J."/>
        </authorList>
    </citation>
    <scope>NUCLEOTIDE SEQUENCE</scope>
    <source>
        <strain evidence="1">Duluth1</strain>
        <tissue evidence="1">Whole animal</tissue>
    </source>
</reference>
<evidence type="ECO:0000313" key="2">
    <source>
        <dbReference type="EMBL" id="KAH3721341.1"/>
    </source>
</evidence>
<accession>A0A9D4CD96</accession>
<dbReference type="AlphaFoldDB" id="A0A9D4CD96"/>
<comment type="caution">
    <text evidence="1">The sequence shown here is derived from an EMBL/GenBank/DDBJ whole genome shotgun (WGS) entry which is preliminary data.</text>
</comment>
<proteinExistence type="predicted"/>
<gene>
    <name evidence="1" type="ORF">DPMN_064254</name>
    <name evidence="2" type="ORF">DPMN_064262</name>
</gene>
<dbReference type="Proteomes" id="UP000828390">
    <property type="component" value="Unassembled WGS sequence"/>
</dbReference>
<evidence type="ECO:0000313" key="3">
    <source>
        <dbReference type="Proteomes" id="UP000828390"/>
    </source>
</evidence>
<sequence length="60" mass="6474">MQGRLPPITPIFRINDKVIVTNAHKATALVITTKQSAATKATLKPSLRGNFKQQETVGDG</sequence>
<dbReference type="EMBL" id="JAIWYP010000013">
    <property type="protein sequence ID" value="KAH3721333.1"/>
    <property type="molecule type" value="Genomic_DNA"/>
</dbReference>
<dbReference type="EMBL" id="JAIWYP010000013">
    <property type="protein sequence ID" value="KAH3721341.1"/>
    <property type="molecule type" value="Genomic_DNA"/>
</dbReference>
<name>A0A9D4CD96_DREPO</name>
<keyword evidence="3" id="KW-1185">Reference proteome</keyword>
<evidence type="ECO:0000313" key="1">
    <source>
        <dbReference type="EMBL" id="KAH3721333.1"/>
    </source>
</evidence>
<organism evidence="1 3">
    <name type="scientific">Dreissena polymorpha</name>
    <name type="common">Zebra mussel</name>
    <name type="synonym">Mytilus polymorpha</name>
    <dbReference type="NCBI Taxonomy" id="45954"/>
    <lineage>
        <taxon>Eukaryota</taxon>
        <taxon>Metazoa</taxon>
        <taxon>Spiralia</taxon>
        <taxon>Lophotrochozoa</taxon>
        <taxon>Mollusca</taxon>
        <taxon>Bivalvia</taxon>
        <taxon>Autobranchia</taxon>
        <taxon>Heteroconchia</taxon>
        <taxon>Euheterodonta</taxon>
        <taxon>Imparidentia</taxon>
        <taxon>Neoheterodontei</taxon>
        <taxon>Myida</taxon>
        <taxon>Dreissenoidea</taxon>
        <taxon>Dreissenidae</taxon>
        <taxon>Dreissena</taxon>
    </lineage>
</organism>
<protein>
    <submittedName>
        <fullName evidence="1">Uncharacterized protein</fullName>
    </submittedName>
</protein>